<evidence type="ECO:0000313" key="2">
    <source>
        <dbReference type="Proteomes" id="UP000004935"/>
    </source>
</evidence>
<name>B0MAY6_ANACD</name>
<reference evidence="1" key="1">
    <citation type="submission" date="2007-11" db="EMBL/GenBank/DDBJ databases">
        <authorList>
            <person name="Fulton L."/>
            <person name="Clifton S."/>
            <person name="Fulton B."/>
            <person name="Xu J."/>
            <person name="Minx P."/>
            <person name="Pepin K.H."/>
            <person name="Johnson M."/>
            <person name="Thiruvilangam P."/>
            <person name="Bhonagiri V."/>
            <person name="Nash W.E."/>
            <person name="Mardis E.R."/>
            <person name="Wilson R.K."/>
        </authorList>
    </citation>
    <scope>NUCLEOTIDE SEQUENCE [LARGE SCALE GENOMIC DNA]</scope>
    <source>
        <strain evidence="1">DSM 14662</strain>
    </source>
</reference>
<accession>B0MAY6</accession>
<keyword evidence="2" id="KW-1185">Reference proteome</keyword>
<organism evidence="1 2">
    <name type="scientific">Anaerostipes caccae (strain DSM 14662 / CCUG 47493 / JCM 13470 / NCIMB 13811 / L1-92)</name>
    <dbReference type="NCBI Taxonomy" id="411490"/>
    <lineage>
        <taxon>Bacteria</taxon>
        <taxon>Bacillati</taxon>
        <taxon>Bacillota</taxon>
        <taxon>Clostridia</taxon>
        <taxon>Lachnospirales</taxon>
        <taxon>Lachnospiraceae</taxon>
        <taxon>Anaerostipes</taxon>
    </lineage>
</organism>
<dbReference type="HOGENOM" id="CLU_2784781_0_0_9"/>
<dbReference type="STRING" id="411490.ANACAC_00712"/>
<evidence type="ECO:0000313" key="1">
    <source>
        <dbReference type="EMBL" id="EDR98661.1"/>
    </source>
</evidence>
<proteinExistence type="predicted"/>
<dbReference type="Proteomes" id="UP000004935">
    <property type="component" value="Unassembled WGS sequence"/>
</dbReference>
<gene>
    <name evidence="1" type="ORF">ANACAC_00712</name>
</gene>
<protein>
    <submittedName>
        <fullName evidence="1">Uncharacterized protein</fullName>
    </submittedName>
</protein>
<dbReference type="AlphaFoldDB" id="B0MAY6"/>
<sequence length="68" mass="7158">MEIMSENLKKCKVCGRTITDKNNVTGLCPKHQKAANTGAAAVGLAGLGFAIKKFGPKMAKAALKIIKK</sequence>
<reference evidence="1" key="2">
    <citation type="submission" date="2013-11" db="EMBL/GenBank/DDBJ databases">
        <title>Draft genome sequence of Anaerostipes caccae (DSM 14662).</title>
        <authorList>
            <person name="Sudarsanam P."/>
            <person name="Ley R."/>
            <person name="Guruge J."/>
            <person name="Turnbaugh P.J."/>
            <person name="Mahowald M."/>
            <person name="Liep D."/>
            <person name="Gordon J."/>
        </authorList>
    </citation>
    <scope>NUCLEOTIDE SEQUENCE</scope>
    <source>
        <strain evidence="1">DSM 14662</strain>
    </source>
</reference>
<comment type="caution">
    <text evidence="1">The sequence shown here is derived from an EMBL/GenBank/DDBJ whole genome shotgun (WGS) entry which is preliminary data.</text>
</comment>
<dbReference type="EMBL" id="ABAX03000005">
    <property type="protein sequence ID" value="EDR98661.1"/>
    <property type="molecule type" value="Genomic_DNA"/>
</dbReference>